<evidence type="ECO:0000313" key="2">
    <source>
        <dbReference type="EMBL" id="KAF7181652.1"/>
    </source>
</evidence>
<dbReference type="EMBL" id="JACBAE010001311">
    <property type="protein sequence ID" value="KAF7165921.1"/>
    <property type="molecule type" value="Genomic_DNA"/>
</dbReference>
<proteinExistence type="predicted"/>
<comment type="caution">
    <text evidence="2">The sequence shown here is derived from an EMBL/GenBank/DDBJ whole genome shotgun (WGS) entry which is preliminary data.</text>
</comment>
<evidence type="ECO:0000313" key="3">
    <source>
        <dbReference type="Proteomes" id="UP000641853"/>
    </source>
</evidence>
<name>A0A8H6R0K4_9EURO</name>
<keyword evidence="3" id="KW-1185">Reference proteome</keyword>
<dbReference type="Proteomes" id="UP000641853">
    <property type="component" value="Unassembled WGS sequence"/>
</dbReference>
<protein>
    <submittedName>
        <fullName evidence="2">Uncharacterized protein</fullName>
    </submittedName>
</protein>
<gene>
    <name evidence="1" type="ORF">CNMCM5623_009913</name>
    <name evidence="2" type="ORF">CNMCM7691_000949</name>
</gene>
<dbReference type="EMBL" id="JACBAG010001806">
    <property type="protein sequence ID" value="KAF7181652.1"/>
    <property type="molecule type" value="Genomic_DNA"/>
</dbReference>
<dbReference type="Proteomes" id="UP000654922">
    <property type="component" value="Unassembled WGS sequence"/>
</dbReference>
<evidence type="ECO:0000313" key="1">
    <source>
        <dbReference type="EMBL" id="KAF7165921.1"/>
    </source>
</evidence>
<dbReference type="OrthoDB" id="10609029at2759"/>
<reference evidence="2" key="1">
    <citation type="submission" date="2020-06" db="EMBL/GenBank/DDBJ databases">
        <title>Draft genome sequences of strains closely related to Aspergillus parafelis and Aspergillus hiratsukae.</title>
        <authorList>
            <person name="Dos Santos R.A.C."/>
            <person name="Rivero-Menendez O."/>
            <person name="Steenwyk J.L."/>
            <person name="Mead M.E."/>
            <person name="Goldman G.H."/>
            <person name="Alastruey-Izquierdo A."/>
            <person name="Rokas A."/>
        </authorList>
    </citation>
    <scope>NUCLEOTIDE SEQUENCE</scope>
    <source>
        <strain evidence="1">CNM-CM5623</strain>
        <strain evidence="2">CNM-CM7691</strain>
    </source>
</reference>
<sequence length="112" mass="12636">MTIATDVELLCMDVRKFYPQVLFFTGLPHTATAEDDYSFATYSASVTATRKLIRSERRQEDDVSDISADHARPSANTMFLTVIGDETGQTWTYIQQRGRGPVLIQLELDISE</sequence>
<dbReference type="AlphaFoldDB" id="A0A8H6R0K4"/>
<accession>A0A8H6R0K4</accession>
<organism evidence="2 3">
    <name type="scientific">Aspergillus felis</name>
    <dbReference type="NCBI Taxonomy" id="1287682"/>
    <lineage>
        <taxon>Eukaryota</taxon>
        <taxon>Fungi</taxon>
        <taxon>Dikarya</taxon>
        <taxon>Ascomycota</taxon>
        <taxon>Pezizomycotina</taxon>
        <taxon>Eurotiomycetes</taxon>
        <taxon>Eurotiomycetidae</taxon>
        <taxon>Eurotiales</taxon>
        <taxon>Aspergillaceae</taxon>
        <taxon>Aspergillus</taxon>
        <taxon>Aspergillus subgen. Fumigati</taxon>
    </lineage>
</organism>